<dbReference type="PROSITE" id="PS00463">
    <property type="entry name" value="ZN2_CY6_FUNGAL_1"/>
    <property type="match status" value="1"/>
</dbReference>
<dbReference type="CDD" id="cd00067">
    <property type="entry name" value="GAL4"/>
    <property type="match status" value="1"/>
</dbReference>
<dbReference type="InterPro" id="IPR001138">
    <property type="entry name" value="Zn2Cys6_DnaBD"/>
</dbReference>
<evidence type="ECO:0000259" key="2">
    <source>
        <dbReference type="PROSITE" id="PS50048"/>
    </source>
</evidence>
<sequence length="482" mass="53468">MGFHGRVSKGCERCRQRKVKCDQRKPSCLRCEKANAQCPGYRNMTDVLFRDESERIVRRVRVLNGDMHEPPLSALSTSSTSASPSTAVISHSLSQPVTELAANFFFSKYYACDGPPPPDGFPHWLAQSYCHLAPSHALRAVIEATGMAGISNVHNAPELASRSKQQYGRALESLQRALSDPVEAMADTTLVTVSLFGLFEFITFDDWDRSRAWTAHIAGATALLQLRGQKQFDSELGAQLFQQLRSQMLYACVQHDIPVSPELLQLSHMFDISDVGRRRRESRPGPLGSLVFRLLKLRDAIRCQELSLSDAAAIWRTATEIERDLVAWGAYLPAYATVAALPDGSPVMYFQGKQHVYDNLTLAQAWNNWRTLRVVVNRIILDYSVPSDLAGKVEASDALLTIQELSRDICMSAPSFIGSPRIVGIIWPLSVVAREPANPLPTRRWAVEQLRVTSQSMGFRQAGLLAETISRQLDALAGKATT</sequence>
<proteinExistence type="predicted"/>
<dbReference type="Proteomes" id="UP001174691">
    <property type="component" value="Unassembled WGS sequence"/>
</dbReference>
<organism evidence="3 4">
    <name type="scientific">Coniochaeta hoffmannii</name>
    <dbReference type="NCBI Taxonomy" id="91930"/>
    <lineage>
        <taxon>Eukaryota</taxon>
        <taxon>Fungi</taxon>
        <taxon>Dikarya</taxon>
        <taxon>Ascomycota</taxon>
        <taxon>Pezizomycotina</taxon>
        <taxon>Sordariomycetes</taxon>
        <taxon>Sordariomycetidae</taxon>
        <taxon>Coniochaetales</taxon>
        <taxon>Coniochaetaceae</taxon>
        <taxon>Coniochaeta</taxon>
    </lineage>
</organism>
<protein>
    <submittedName>
        <fullName evidence="3">Fungal specific transcription factor domain-containing protein</fullName>
    </submittedName>
</protein>
<feature type="domain" description="Zn(2)-C6 fungal-type" evidence="2">
    <location>
        <begin position="10"/>
        <end position="38"/>
    </location>
</feature>
<dbReference type="EMBL" id="JANBVN010000171">
    <property type="protein sequence ID" value="KAJ9136785.1"/>
    <property type="molecule type" value="Genomic_DNA"/>
</dbReference>
<dbReference type="PANTHER" id="PTHR38791">
    <property type="entry name" value="ZN(II)2CYS6 TRANSCRIPTION FACTOR (EUROFUNG)-RELATED-RELATED"/>
    <property type="match status" value="1"/>
</dbReference>
<dbReference type="InterPro" id="IPR053175">
    <property type="entry name" value="DHMBA_Reg_Transcription_Factor"/>
</dbReference>
<keyword evidence="1" id="KW-0539">Nucleus</keyword>
<name>A0AA38RFC2_9PEZI</name>
<gene>
    <name evidence="3" type="ORF">NKR19_g8432</name>
</gene>
<dbReference type="GO" id="GO:0008270">
    <property type="term" value="F:zinc ion binding"/>
    <property type="evidence" value="ECO:0007669"/>
    <property type="project" value="InterPro"/>
</dbReference>
<reference evidence="3" key="1">
    <citation type="submission" date="2022-07" db="EMBL/GenBank/DDBJ databases">
        <title>Fungi with potential for degradation of polypropylene.</title>
        <authorList>
            <person name="Gostincar C."/>
        </authorList>
    </citation>
    <scope>NUCLEOTIDE SEQUENCE</scope>
    <source>
        <strain evidence="3">EXF-13287</strain>
    </source>
</reference>
<accession>A0AA38RFC2</accession>
<dbReference type="InterPro" id="IPR021858">
    <property type="entry name" value="Fun_TF"/>
</dbReference>
<dbReference type="Gene3D" id="4.10.240.10">
    <property type="entry name" value="Zn(2)-C6 fungal-type DNA-binding domain"/>
    <property type="match status" value="1"/>
</dbReference>
<dbReference type="PROSITE" id="PS50048">
    <property type="entry name" value="ZN2_CY6_FUNGAL_2"/>
    <property type="match status" value="1"/>
</dbReference>
<comment type="caution">
    <text evidence="3">The sequence shown here is derived from an EMBL/GenBank/DDBJ whole genome shotgun (WGS) entry which is preliminary data.</text>
</comment>
<dbReference type="GO" id="GO:0000981">
    <property type="term" value="F:DNA-binding transcription factor activity, RNA polymerase II-specific"/>
    <property type="evidence" value="ECO:0007669"/>
    <property type="project" value="InterPro"/>
</dbReference>
<evidence type="ECO:0000256" key="1">
    <source>
        <dbReference type="ARBA" id="ARBA00023242"/>
    </source>
</evidence>
<keyword evidence="4" id="KW-1185">Reference proteome</keyword>
<dbReference type="Pfam" id="PF11951">
    <property type="entry name" value="Fungal_trans_2"/>
    <property type="match status" value="1"/>
</dbReference>
<dbReference type="InterPro" id="IPR036864">
    <property type="entry name" value="Zn2-C6_fun-type_DNA-bd_sf"/>
</dbReference>
<dbReference type="Pfam" id="PF00172">
    <property type="entry name" value="Zn_clus"/>
    <property type="match status" value="1"/>
</dbReference>
<evidence type="ECO:0000313" key="4">
    <source>
        <dbReference type="Proteomes" id="UP001174691"/>
    </source>
</evidence>
<dbReference type="SMART" id="SM00066">
    <property type="entry name" value="GAL4"/>
    <property type="match status" value="1"/>
</dbReference>
<dbReference type="SUPFAM" id="SSF57701">
    <property type="entry name" value="Zn2/Cys6 DNA-binding domain"/>
    <property type="match status" value="1"/>
</dbReference>
<dbReference type="AlphaFoldDB" id="A0AA38RFC2"/>
<evidence type="ECO:0000313" key="3">
    <source>
        <dbReference type="EMBL" id="KAJ9136785.1"/>
    </source>
</evidence>